<dbReference type="PANTHER" id="PTHR46566:SF2">
    <property type="entry name" value="ATP-DEPENDENT 6-PHOSPHOFRUCTOKINASE ISOZYME 2"/>
    <property type="match status" value="1"/>
</dbReference>
<organism evidence="4 5">
    <name type="scientific">Novosphingobium malaysiense</name>
    <dbReference type="NCBI Taxonomy" id="1348853"/>
    <lineage>
        <taxon>Bacteria</taxon>
        <taxon>Pseudomonadati</taxon>
        <taxon>Pseudomonadota</taxon>
        <taxon>Alphaproteobacteria</taxon>
        <taxon>Sphingomonadales</taxon>
        <taxon>Sphingomonadaceae</taxon>
        <taxon>Novosphingobium</taxon>
    </lineage>
</organism>
<evidence type="ECO:0000259" key="3">
    <source>
        <dbReference type="Pfam" id="PF00294"/>
    </source>
</evidence>
<dbReference type="InterPro" id="IPR011611">
    <property type="entry name" value="PfkB_dom"/>
</dbReference>
<keyword evidence="5" id="KW-1185">Reference proteome</keyword>
<dbReference type="Proteomes" id="UP000031057">
    <property type="component" value="Unassembled WGS sequence"/>
</dbReference>
<evidence type="ECO:0000313" key="4">
    <source>
        <dbReference type="EMBL" id="KHK93425.1"/>
    </source>
</evidence>
<comment type="caution">
    <text evidence="4">The sequence shown here is derived from an EMBL/GenBank/DDBJ whole genome shotgun (WGS) entry which is preliminary data.</text>
</comment>
<name>A0A0B1ZQK4_9SPHN</name>
<evidence type="ECO:0000256" key="1">
    <source>
        <dbReference type="ARBA" id="ARBA00022679"/>
    </source>
</evidence>
<evidence type="ECO:0000313" key="5">
    <source>
        <dbReference type="Proteomes" id="UP000031057"/>
    </source>
</evidence>
<dbReference type="RefSeq" id="WP_039279468.1">
    <property type="nucleotide sequence ID" value="NZ_JTDI01000001.1"/>
</dbReference>
<gene>
    <name evidence="4" type="ORF">LK12_03895</name>
</gene>
<dbReference type="GO" id="GO:0005829">
    <property type="term" value="C:cytosol"/>
    <property type="evidence" value="ECO:0007669"/>
    <property type="project" value="TreeGrafter"/>
</dbReference>
<dbReference type="GO" id="GO:0003872">
    <property type="term" value="F:6-phosphofructokinase activity"/>
    <property type="evidence" value="ECO:0007669"/>
    <property type="project" value="TreeGrafter"/>
</dbReference>
<sequence>MRELRGKPIITLTLNPSIDASSQANEVRPIHKIRTSGERFDPGGGGINVARIVRELGAETRAIYLAGGATGGTFNELLDAASIPRLPVAIAGHTRICHAVYEHSTHLEYRFVSTGPTVEDAEWRSLLGCLEEVDCDYLVASGSLPMGVPVDFYAMVARLARKKGIRLVLDSSGEALSAGLEEDAFLYGMSAGAATAMTPGTELCARADVERIYSELRRPSPKQGQP</sequence>
<dbReference type="Pfam" id="PF00294">
    <property type="entry name" value="PfkB"/>
    <property type="match status" value="1"/>
</dbReference>
<dbReference type="InterPro" id="IPR002173">
    <property type="entry name" value="Carboh/pur_kinase_PfkB_CS"/>
</dbReference>
<reference evidence="4 5" key="1">
    <citation type="submission" date="2014-10" db="EMBL/GenBank/DDBJ databases">
        <title>Genome sequence of Novosphingobium malaysiense MUSC 273(T).</title>
        <authorList>
            <person name="Lee L.-H."/>
        </authorList>
    </citation>
    <scope>NUCLEOTIDE SEQUENCE [LARGE SCALE GENOMIC DNA]</scope>
    <source>
        <strain evidence="4 5">MUSC 273</strain>
    </source>
</reference>
<proteinExistence type="predicted"/>
<protein>
    <recommendedName>
        <fullName evidence="3">Carbohydrate kinase PfkB domain-containing protein</fullName>
    </recommendedName>
</protein>
<dbReference type="PANTHER" id="PTHR46566">
    <property type="entry name" value="1-PHOSPHOFRUCTOKINASE-RELATED"/>
    <property type="match status" value="1"/>
</dbReference>
<keyword evidence="2" id="KW-0418">Kinase</keyword>
<dbReference type="Gene3D" id="3.40.1190.20">
    <property type="match status" value="1"/>
</dbReference>
<keyword evidence="1" id="KW-0808">Transferase</keyword>
<feature type="domain" description="Carbohydrate kinase PfkB" evidence="3">
    <location>
        <begin position="32"/>
        <end position="175"/>
    </location>
</feature>
<dbReference type="InterPro" id="IPR029056">
    <property type="entry name" value="Ribokinase-like"/>
</dbReference>
<dbReference type="AlphaFoldDB" id="A0A0B1ZQK4"/>
<dbReference type="PROSITE" id="PS00583">
    <property type="entry name" value="PFKB_KINASES_1"/>
    <property type="match status" value="1"/>
</dbReference>
<dbReference type="OrthoDB" id="9801219at2"/>
<evidence type="ECO:0000256" key="2">
    <source>
        <dbReference type="ARBA" id="ARBA00022777"/>
    </source>
</evidence>
<dbReference type="STRING" id="1348853.LK12_03895"/>
<accession>A0A0B1ZQK4</accession>
<dbReference type="SUPFAM" id="SSF53613">
    <property type="entry name" value="Ribokinase-like"/>
    <property type="match status" value="1"/>
</dbReference>
<dbReference type="EMBL" id="JTDI01000001">
    <property type="protein sequence ID" value="KHK93425.1"/>
    <property type="molecule type" value="Genomic_DNA"/>
</dbReference>